<feature type="transmembrane region" description="Helical" evidence="2">
    <location>
        <begin position="190"/>
        <end position="209"/>
    </location>
</feature>
<organism evidence="5 6">
    <name type="scientific">Cellulomonas rhizosphaerae</name>
    <dbReference type="NCBI Taxonomy" id="2293719"/>
    <lineage>
        <taxon>Bacteria</taxon>
        <taxon>Bacillati</taxon>
        <taxon>Actinomycetota</taxon>
        <taxon>Actinomycetes</taxon>
        <taxon>Micrococcales</taxon>
        <taxon>Cellulomonadaceae</taxon>
        <taxon>Cellulomonas</taxon>
    </lineage>
</organism>
<dbReference type="PANTHER" id="PTHR23028">
    <property type="entry name" value="ACETYLTRANSFERASE"/>
    <property type="match status" value="1"/>
</dbReference>
<feature type="transmembrane region" description="Helical" evidence="2">
    <location>
        <begin position="272"/>
        <end position="293"/>
    </location>
</feature>
<feature type="transmembrane region" description="Helical" evidence="2">
    <location>
        <begin position="247"/>
        <end position="266"/>
    </location>
</feature>
<feature type="region of interest" description="Disordered" evidence="1">
    <location>
        <begin position="1"/>
        <end position="21"/>
    </location>
</feature>
<name>A0A413RQY2_9CELL</name>
<sequence length="696" mass="72658">MTTTQTRADAPAAPPRSGAGFRPDIQGLRAIAVVLVLVFHAGVPGLPGGYVGVDVFFVISGYLITSMIVTEVRETGRLRLGRFYARRARRLLPAAATVLVATAIATVLWLPVTRWREIAGDMASTALYVVNWRLAGRSVDYLAEGSAASPVQHFWSLAVEEQFYVLWPVLVLVAVLWARRRGRAVSARLLAAAILAIAVPSLAWSIHLTSSAPDAAYFVTTTRLWELAVGALLAVGAARVARLPQRWLTGAGVAGLALIAYAAFVFTGGTPFPGAAALVPTLGAALVLAAGLRDRRGLTVLGLPGMQTVGAMSYSLYLWHWPVVVVATTLWADDAGRLPTGVGIAAVALSVLPAWLAYRFVEQPLHLSSALRASVRKSALVGLACTLVGLGAAGGVALAVPTGPSGAAPGAAVIGTSAWSGSADPGTDLAEVVPALADATGDVADLYPDGCHQDKNGTTAKACTYGDPDADVVVALVGDSHAAQWQPTLRAVAEQQGWRLDTYTKGSCAFADVDVWLTTIDGPYTTCSQWNDAVSAKLLADPPTVVVTSNDAIDGVVVDGTIRSKATLEDDVADGLARTWKTLADVGTTVVALGDTPWMAKDIPECVAEHTDAWATKCSVPRSAAVERSALAQQRAAAERADVPLVDLDDYVCPGTTCPAIIGGVLVWRDAHHLTASYARSLAPRLADQLVPLVTG</sequence>
<dbReference type="Pfam" id="PF19040">
    <property type="entry name" value="SGNH"/>
    <property type="match status" value="1"/>
</dbReference>
<feature type="domain" description="SGNH" evidence="4">
    <location>
        <begin position="451"/>
        <end position="687"/>
    </location>
</feature>
<dbReference type="AlphaFoldDB" id="A0A413RQY2"/>
<dbReference type="PANTHER" id="PTHR23028:SF53">
    <property type="entry name" value="ACYL_TRANSF_3 DOMAIN-CONTAINING PROTEIN"/>
    <property type="match status" value="1"/>
</dbReference>
<feature type="transmembrane region" description="Helical" evidence="2">
    <location>
        <begin position="49"/>
        <end position="70"/>
    </location>
</feature>
<feature type="transmembrane region" description="Helical" evidence="2">
    <location>
        <begin position="162"/>
        <end position="178"/>
    </location>
</feature>
<accession>A0A413RQY2</accession>
<keyword evidence="5" id="KW-0808">Transferase</keyword>
<keyword evidence="5" id="KW-0012">Acyltransferase</keyword>
<keyword evidence="2" id="KW-0472">Membrane</keyword>
<feature type="transmembrane region" description="Helical" evidence="2">
    <location>
        <begin position="215"/>
        <end position="235"/>
    </location>
</feature>
<evidence type="ECO:0000259" key="4">
    <source>
        <dbReference type="Pfam" id="PF19040"/>
    </source>
</evidence>
<dbReference type="SUPFAM" id="SSF52266">
    <property type="entry name" value="SGNH hydrolase"/>
    <property type="match status" value="1"/>
</dbReference>
<dbReference type="GO" id="GO:0009103">
    <property type="term" value="P:lipopolysaccharide biosynthetic process"/>
    <property type="evidence" value="ECO:0007669"/>
    <property type="project" value="TreeGrafter"/>
</dbReference>
<keyword evidence="2" id="KW-0812">Transmembrane</keyword>
<dbReference type="Proteomes" id="UP000283374">
    <property type="component" value="Unassembled WGS sequence"/>
</dbReference>
<comment type="caution">
    <text evidence="5">The sequence shown here is derived from an EMBL/GenBank/DDBJ whole genome shotgun (WGS) entry which is preliminary data.</text>
</comment>
<feature type="transmembrane region" description="Helical" evidence="2">
    <location>
        <begin position="91"/>
        <end position="112"/>
    </location>
</feature>
<feature type="transmembrane region" description="Helical" evidence="2">
    <location>
        <begin position="379"/>
        <end position="400"/>
    </location>
</feature>
<dbReference type="InterPro" id="IPR043968">
    <property type="entry name" value="SGNH"/>
</dbReference>
<dbReference type="Pfam" id="PF01757">
    <property type="entry name" value="Acyl_transf_3"/>
    <property type="match status" value="1"/>
</dbReference>
<proteinExistence type="predicted"/>
<keyword evidence="6" id="KW-1185">Reference proteome</keyword>
<keyword evidence="2" id="KW-1133">Transmembrane helix</keyword>
<gene>
    <name evidence="5" type="ORF">D1825_01510</name>
</gene>
<dbReference type="OrthoDB" id="3404679at2"/>
<evidence type="ECO:0000313" key="6">
    <source>
        <dbReference type="Proteomes" id="UP000283374"/>
    </source>
</evidence>
<evidence type="ECO:0000313" key="5">
    <source>
        <dbReference type="EMBL" id="RHA44385.1"/>
    </source>
</evidence>
<feature type="transmembrane region" description="Helical" evidence="2">
    <location>
        <begin position="26"/>
        <end position="43"/>
    </location>
</feature>
<feature type="transmembrane region" description="Helical" evidence="2">
    <location>
        <begin position="338"/>
        <end position="358"/>
    </location>
</feature>
<reference evidence="5 6" key="1">
    <citation type="submission" date="2018-08" db="EMBL/GenBank/DDBJ databases">
        <title>Cellulomonas rhizosphaerae sp. nov., a novel actinomycete isolated from soil.</title>
        <authorList>
            <person name="Tian Y."/>
        </authorList>
    </citation>
    <scope>NUCLEOTIDE SEQUENCE [LARGE SCALE GENOMIC DNA]</scope>
    <source>
        <strain evidence="5 6">NEAU-TCZ24</strain>
    </source>
</reference>
<evidence type="ECO:0000256" key="2">
    <source>
        <dbReference type="SAM" id="Phobius"/>
    </source>
</evidence>
<protein>
    <submittedName>
        <fullName evidence="5">Acyltransferase</fullName>
    </submittedName>
</protein>
<dbReference type="GO" id="GO:0016747">
    <property type="term" value="F:acyltransferase activity, transferring groups other than amino-acyl groups"/>
    <property type="evidence" value="ECO:0007669"/>
    <property type="project" value="InterPro"/>
</dbReference>
<evidence type="ECO:0000259" key="3">
    <source>
        <dbReference type="Pfam" id="PF01757"/>
    </source>
</evidence>
<evidence type="ECO:0000256" key="1">
    <source>
        <dbReference type="SAM" id="MobiDB-lite"/>
    </source>
</evidence>
<feature type="domain" description="Acyltransferase 3" evidence="3">
    <location>
        <begin position="24"/>
        <end position="359"/>
    </location>
</feature>
<dbReference type="InterPro" id="IPR002656">
    <property type="entry name" value="Acyl_transf_3_dom"/>
</dbReference>
<dbReference type="RefSeq" id="WP_118765738.1">
    <property type="nucleotide sequence ID" value="NZ_QWKP01000083.1"/>
</dbReference>
<dbReference type="InterPro" id="IPR050879">
    <property type="entry name" value="Acyltransferase_3"/>
</dbReference>
<dbReference type="EMBL" id="QWKP01000083">
    <property type="protein sequence ID" value="RHA44385.1"/>
    <property type="molecule type" value="Genomic_DNA"/>
</dbReference>
<dbReference type="GO" id="GO:0016020">
    <property type="term" value="C:membrane"/>
    <property type="evidence" value="ECO:0007669"/>
    <property type="project" value="TreeGrafter"/>
</dbReference>